<keyword evidence="4" id="KW-0449">Lipoprotein</keyword>
<organism evidence="7 8">
    <name type="scientific">Novosphingobium flavum</name>
    <dbReference type="NCBI Taxonomy" id="1778672"/>
    <lineage>
        <taxon>Bacteria</taxon>
        <taxon>Pseudomonadati</taxon>
        <taxon>Pseudomonadota</taxon>
        <taxon>Alphaproteobacteria</taxon>
        <taxon>Sphingomonadales</taxon>
        <taxon>Sphingomonadaceae</taxon>
        <taxon>Novosphingobium</taxon>
    </lineage>
</organism>
<dbReference type="GO" id="GO:0009279">
    <property type="term" value="C:cell outer membrane"/>
    <property type="evidence" value="ECO:0007669"/>
    <property type="project" value="UniProtKB-SubCell"/>
</dbReference>
<evidence type="ECO:0000256" key="4">
    <source>
        <dbReference type="ARBA" id="ARBA00023288"/>
    </source>
</evidence>
<evidence type="ECO:0000256" key="2">
    <source>
        <dbReference type="ARBA" id="ARBA00008681"/>
    </source>
</evidence>
<evidence type="ECO:0000256" key="1">
    <source>
        <dbReference type="ARBA" id="ARBA00004459"/>
    </source>
</evidence>
<dbReference type="AlphaFoldDB" id="A0A7X1FPG1"/>
<evidence type="ECO:0000256" key="5">
    <source>
        <dbReference type="SAM" id="MobiDB-lite"/>
    </source>
</evidence>
<protein>
    <recommendedName>
        <fullName evidence="3">17 kDa surface antigen</fullName>
    </recommendedName>
</protein>
<evidence type="ECO:0000259" key="6">
    <source>
        <dbReference type="Pfam" id="PF05433"/>
    </source>
</evidence>
<comment type="similarity">
    <text evidence="2">Belongs to the rickettsiale 17 kDa surface antigen family.</text>
</comment>
<evidence type="ECO:0000313" key="8">
    <source>
        <dbReference type="Proteomes" id="UP000566813"/>
    </source>
</evidence>
<comment type="subcellular location">
    <subcellularLocation>
        <location evidence="1">Cell outer membrane</location>
        <topology evidence="1">Lipid-anchor</topology>
    </subcellularLocation>
</comment>
<feature type="region of interest" description="Disordered" evidence="5">
    <location>
        <begin position="214"/>
        <end position="240"/>
    </location>
</feature>
<dbReference type="EMBL" id="JACLAW010000002">
    <property type="protein sequence ID" value="MBC2664533.1"/>
    <property type="molecule type" value="Genomic_DNA"/>
</dbReference>
<comment type="caution">
    <text evidence="7">The sequence shown here is derived from an EMBL/GenBank/DDBJ whole genome shotgun (WGS) entry which is preliminary data.</text>
</comment>
<accession>A0A7X1FPG1</accession>
<evidence type="ECO:0000313" key="7">
    <source>
        <dbReference type="EMBL" id="MBC2664533.1"/>
    </source>
</evidence>
<sequence>MLNSGLIPGFSPGLQRGIPVMRLRAALAILTAAGALGAGTAEAHPHGSAILAPPVVGPWGFGGTYGVWPGAWQPPYTVAMPDQAAPQSPAFDRDLWLRDCRQRFSDNGVDGAVIGGIVGGVAGNAIAGSGDKVLGTVAGAAVGAVAGAAIDKAEDAPRARDRCTEMLDGGMAMLPPGYAVPPGYTMTMVPVMMVPAGGAAARKCIETVVTEEIDEPQPRATRRIPPRAPARRVPDKRIRI</sequence>
<dbReference type="Proteomes" id="UP000566813">
    <property type="component" value="Unassembled WGS sequence"/>
</dbReference>
<dbReference type="Pfam" id="PF05433">
    <property type="entry name" value="Rick_17kDa_Anti"/>
    <property type="match status" value="1"/>
</dbReference>
<evidence type="ECO:0000256" key="3">
    <source>
        <dbReference type="ARBA" id="ARBA00015281"/>
    </source>
</evidence>
<dbReference type="InterPro" id="IPR008816">
    <property type="entry name" value="Gly_zipper_2TM_dom"/>
</dbReference>
<gene>
    <name evidence="7" type="ORF">H7F51_03255</name>
</gene>
<feature type="domain" description="Glycine zipper 2TM" evidence="6">
    <location>
        <begin position="111"/>
        <end position="150"/>
    </location>
</feature>
<proteinExistence type="inferred from homology"/>
<name>A0A7X1FPG1_9SPHN</name>
<reference evidence="7 8" key="1">
    <citation type="submission" date="2020-08" db="EMBL/GenBank/DDBJ databases">
        <title>The genome sequence of type strain Novosphingobium flavum NBRC 111647.</title>
        <authorList>
            <person name="Liu Y."/>
        </authorList>
    </citation>
    <scope>NUCLEOTIDE SEQUENCE [LARGE SCALE GENOMIC DNA]</scope>
    <source>
        <strain evidence="7 8">NBRC 111647</strain>
    </source>
</reference>
<keyword evidence="8" id="KW-1185">Reference proteome</keyword>